<name>A0A9X7F2V1_NEIPE</name>
<reference evidence="1 2" key="2">
    <citation type="submission" date="2023-10" db="EMBL/GenBank/DDBJ databases">
        <authorList>
            <person name="Choi B."/>
        </authorList>
    </citation>
    <scope>NUCLEOTIDE SEQUENCE [LARGE SCALE GENOMIC DNA]</scope>
    <source>
        <strain evidence="1 2">UMB0023</strain>
    </source>
</reference>
<dbReference type="Proteomes" id="UP000234781">
    <property type="component" value="Chromosome"/>
</dbReference>
<evidence type="ECO:0000313" key="2">
    <source>
        <dbReference type="Proteomes" id="UP000234781"/>
    </source>
</evidence>
<gene>
    <name evidence="1" type="ORF">CYJ98_003755</name>
</gene>
<dbReference type="RefSeq" id="WP_101756349.1">
    <property type="nucleotide sequence ID" value="NZ_CP136962.1"/>
</dbReference>
<dbReference type="EMBL" id="CP136962">
    <property type="protein sequence ID" value="WOS98782.1"/>
    <property type="molecule type" value="Genomic_DNA"/>
</dbReference>
<organism evidence="1 2">
    <name type="scientific">Neisseria perflava</name>
    <dbReference type="NCBI Taxonomy" id="33053"/>
    <lineage>
        <taxon>Bacteria</taxon>
        <taxon>Pseudomonadati</taxon>
        <taxon>Pseudomonadota</taxon>
        <taxon>Betaproteobacteria</taxon>
        <taxon>Neisseriales</taxon>
        <taxon>Neisseriaceae</taxon>
        <taxon>Neisseria</taxon>
    </lineage>
</organism>
<keyword evidence="2" id="KW-1185">Reference proteome</keyword>
<protein>
    <submittedName>
        <fullName evidence="1">Uncharacterized protein</fullName>
    </submittedName>
</protein>
<proteinExistence type="predicted"/>
<dbReference type="AlphaFoldDB" id="A0A9X7F2V1"/>
<reference evidence="2" key="1">
    <citation type="submission" date="2017-12" db="EMBL/GenBank/DDBJ databases">
        <title>Phylogenetic diversity of female urinary microbiome.</title>
        <authorList>
            <person name="Thomas-White K."/>
            <person name="Wolfe A.J."/>
        </authorList>
    </citation>
    <scope>NUCLEOTIDE SEQUENCE [LARGE SCALE GENOMIC DNA]</scope>
    <source>
        <strain evidence="2">UMB0023</strain>
    </source>
</reference>
<sequence>MKKFIKLALIFLGTLSAIIFISLIILMFSHDQHNDLYYKTPDEFLNSKSFSWYIDIFPKSSSNIFLRTFVEANEMIVIFEANKADEIPLSQLYPITSKGVDYLKDFNISTSQIQPFLDNSKLYCYFYSNNSPYLVSKYYSNNPDLVHYMFTSLRSKEALELCPSNTVKTHKINPEL</sequence>
<accession>A0A9X7F2V1</accession>
<evidence type="ECO:0000313" key="1">
    <source>
        <dbReference type="EMBL" id="WOS98782.1"/>
    </source>
</evidence>